<proteinExistence type="predicted"/>
<feature type="compositionally biased region" description="Polar residues" evidence="1">
    <location>
        <begin position="61"/>
        <end position="70"/>
    </location>
</feature>
<feature type="region of interest" description="Disordered" evidence="1">
    <location>
        <begin position="1"/>
        <end position="46"/>
    </location>
</feature>
<dbReference type="EMBL" id="LSRX01000043">
    <property type="protein sequence ID" value="OLQ12423.1"/>
    <property type="molecule type" value="Genomic_DNA"/>
</dbReference>
<evidence type="ECO:0000313" key="3">
    <source>
        <dbReference type="Proteomes" id="UP000186817"/>
    </source>
</evidence>
<gene>
    <name evidence="2" type="ORF">AK812_SmicGene3659</name>
</gene>
<name>A0A1Q9EYH8_SYMMI</name>
<sequence length="137" mass="14848">MSTPTECGVAPADISDADTDEDANDDDDADDDDDDGEEEDDDDGDAAIKRLLMEIVVFDTGPNTPGTSDASSNSSCGSRESRRHGEGLAGLFSQIKKNTSNRWLQSVCKDPRPQSWTFEMQVTQDSALTVQYLEVHG</sequence>
<dbReference type="Proteomes" id="UP000186817">
    <property type="component" value="Unassembled WGS sequence"/>
</dbReference>
<accession>A0A1Q9EYH8</accession>
<dbReference type="AlphaFoldDB" id="A0A1Q9EYH8"/>
<evidence type="ECO:0000256" key="1">
    <source>
        <dbReference type="SAM" id="MobiDB-lite"/>
    </source>
</evidence>
<evidence type="ECO:0000313" key="2">
    <source>
        <dbReference type="EMBL" id="OLQ12423.1"/>
    </source>
</evidence>
<protein>
    <submittedName>
        <fullName evidence="2">Uncharacterized protein</fullName>
    </submittedName>
</protein>
<feature type="compositionally biased region" description="Acidic residues" evidence="1">
    <location>
        <begin position="15"/>
        <end position="45"/>
    </location>
</feature>
<organism evidence="2 3">
    <name type="scientific">Symbiodinium microadriaticum</name>
    <name type="common">Dinoflagellate</name>
    <name type="synonym">Zooxanthella microadriatica</name>
    <dbReference type="NCBI Taxonomy" id="2951"/>
    <lineage>
        <taxon>Eukaryota</taxon>
        <taxon>Sar</taxon>
        <taxon>Alveolata</taxon>
        <taxon>Dinophyceae</taxon>
        <taxon>Suessiales</taxon>
        <taxon>Symbiodiniaceae</taxon>
        <taxon>Symbiodinium</taxon>
    </lineage>
</organism>
<comment type="caution">
    <text evidence="2">The sequence shown here is derived from an EMBL/GenBank/DDBJ whole genome shotgun (WGS) entry which is preliminary data.</text>
</comment>
<keyword evidence="3" id="KW-1185">Reference proteome</keyword>
<feature type="region of interest" description="Disordered" evidence="1">
    <location>
        <begin position="59"/>
        <end position="87"/>
    </location>
</feature>
<reference evidence="2 3" key="1">
    <citation type="submission" date="2016-02" db="EMBL/GenBank/DDBJ databases">
        <title>Genome analysis of coral dinoflagellate symbionts highlights evolutionary adaptations to a symbiotic lifestyle.</title>
        <authorList>
            <person name="Aranda M."/>
            <person name="Li Y."/>
            <person name="Liew Y.J."/>
            <person name="Baumgarten S."/>
            <person name="Simakov O."/>
            <person name="Wilson M."/>
            <person name="Piel J."/>
            <person name="Ashoor H."/>
            <person name="Bougouffa S."/>
            <person name="Bajic V.B."/>
            <person name="Ryu T."/>
            <person name="Ravasi T."/>
            <person name="Bayer T."/>
            <person name="Micklem G."/>
            <person name="Kim H."/>
            <person name="Bhak J."/>
            <person name="Lajeunesse T.C."/>
            <person name="Voolstra C.R."/>
        </authorList>
    </citation>
    <scope>NUCLEOTIDE SEQUENCE [LARGE SCALE GENOMIC DNA]</scope>
    <source>
        <strain evidence="2 3">CCMP2467</strain>
    </source>
</reference>